<dbReference type="AlphaFoldDB" id="A0A0H1R1Z6"/>
<proteinExistence type="inferred from homology"/>
<comment type="caution">
    <text evidence="3">The sequence shown here is derived from an EMBL/GenBank/DDBJ whole genome shotgun (WGS) entry which is preliminary data.</text>
</comment>
<feature type="domain" description="NAD-dependent epimerase/dehydratase" evidence="2">
    <location>
        <begin position="5"/>
        <end position="238"/>
    </location>
</feature>
<dbReference type="EMBL" id="JXOJ01000002">
    <property type="protein sequence ID" value="KLK88811.1"/>
    <property type="molecule type" value="Genomic_DNA"/>
</dbReference>
<dbReference type="Pfam" id="PF01370">
    <property type="entry name" value="Epimerase"/>
    <property type="match status" value="1"/>
</dbReference>
<dbReference type="Gene3D" id="3.90.25.10">
    <property type="entry name" value="UDP-galactose 4-epimerase, domain 1"/>
    <property type="match status" value="1"/>
</dbReference>
<dbReference type="InterPro" id="IPR036291">
    <property type="entry name" value="NAD(P)-bd_dom_sf"/>
</dbReference>
<dbReference type="SUPFAM" id="SSF51735">
    <property type="entry name" value="NAD(P)-binding Rossmann-fold domains"/>
    <property type="match status" value="1"/>
</dbReference>
<gene>
    <name evidence="3" type="ORF">SZ63_07520</name>
</gene>
<reference evidence="3 4" key="1">
    <citation type="journal article" date="2015" name="Int. J. Syst. Evol. Microbiol.">
        <title>Methanoculleus sediminis sp. nov., a methanogen from sediments near a submarine mud volcano.</title>
        <authorList>
            <person name="Chen S.C."/>
            <person name="Chen M.F."/>
            <person name="Lai M.C."/>
            <person name="Weng C.Y."/>
            <person name="Wu S.Y."/>
            <person name="Lin S."/>
            <person name="Yang T.F."/>
            <person name="Chen P.C."/>
        </authorList>
    </citation>
    <scope>NUCLEOTIDE SEQUENCE [LARGE SCALE GENOMIC DNA]</scope>
    <source>
        <strain evidence="3 4">S3Fa</strain>
    </source>
</reference>
<dbReference type="STRING" id="1550566.SZ63_07520"/>
<evidence type="ECO:0000313" key="4">
    <source>
        <dbReference type="Proteomes" id="UP000035301"/>
    </source>
</evidence>
<sequence length="310" mass="34688">MGKYVIFGGNGFIGSHLAEALLQRGHEVVIFDHFRHGTRNIASIVSDVTLKKGDFNNEHDVNDALKGVDAVFHFISTTNPATSFNDPIFDTKTNLVGTIKLLQIAAQRDIERIIFPSSGGTIYGDTLGSPISETTAPKPSNPYAISKYAVERYLHFFHEHHHLDFLIVRYSNPYGERQNPNARQGVIPIFLNQIKQGKRPVIFGDGSAVRDYIYIRDAIDATLQILESNTEEKVYNVGSGQGTSLNELISIMSQVTGENISPVYVYDEKKYVSKIVLDISKLKKEIGWQPTTELTSGISRTWKWINTIID</sequence>
<comment type="similarity">
    <text evidence="1">Belongs to the NAD(P)-dependent epimerase/dehydratase family.</text>
</comment>
<dbReference type="RefSeq" id="WP_048183443.1">
    <property type="nucleotide sequence ID" value="NZ_JXOJ01000002.1"/>
</dbReference>
<dbReference type="PANTHER" id="PTHR43000">
    <property type="entry name" value="DTDP-D-GLUCOSE 4,6-DEHYDRATASE-RELATED"/>
    <property type="match status" value="1"/>
</dbReference>
<evidence type="ECO:0000256" key="1">
    <source>
        <dbReference type="ARBA" id="ARBA00007637"/>
    </source>
</evidence>
<dbReference type="Proteomes" id="UP000035301">
    <property type="component" value="Unassembled WGS sequence"/>
</dbReference>
<dbReference type="PATRIC" id="fig|1550566.3.peg.1631"/>
<accession>A0A0H1R1Z6</accession>
<organism evidence="3 4">
    <name type="scientific">Methanoculleus sediminis</name>
    <dbReference type="NCBI Taxonomy" id="1550566"/>
    <lineage>
        <taxon>Archaea</taxon>
        <taxon>Methanobacteriati</taxon>
        <taxon>Methanobacteriota</taxon>
        <taxon>Stenosarchaea group</taxon>
        <taxon>Methanomicrobia</taxon>
        <taxon>Methanomicrobiales</taxon>
        <taxon>Methanomicrobiaceae</taxon>
        <taxon>Methanoculleus</taxon>
    </lineage>
</organism>
<dbReference type="InterPro" id="IPR001509">
    <property type="entry name" value="Epimerase_deHydtase"/>
</dbReference>
<evidence type="ECO:0000313" key="3">
    <source>
        <dbReference type="EMBL" id="KLK88811.1"/>
    </source>
</evidence>
<dbReference type="OrthoDB" id="4907at2157"/>
<name>A0A0H1R1Z6_9EURY</name>
<protein>
    <recommendedName>
        <fullName evidence="2">NAD-dependent epimerase/dehydratase domain-containing protein</fullName>
    </recommendedName>
</protein>
<evidence type="ECO:0000259" key="2">
    <source>
        <dbReference type="Pfam" id="PF01370"/>
    </source>
</evidence>
<dbReference type="Gene3D" id="3.40.50.720">
    <property type="entry name" value="NAD(P)-binding Rossmann-like Domain"/>
    <property type="match status" value="1"/>
</dbReference>
<keyword evidence="4" id="KW-1185">Reference proteome</keyword>